<dbReference type="SUPFAM" id="SSF50022">
    <property type="entry name" value="ISP domain"/>
    <property type="match status" value="1"/>
</dbReference>
<keyword evidence="2" id="KW-0479">Metal-binding</keyword>
<proteinExistence type="predicted"/>
<evidence type="ECO:0000256" key="3">
    <source>
        <dbReference type="ARBA" id="ARBA00023004"/>
    </source>
</evidence>
<dbReference type="STRING" id="1036808.A0A0C2YY27"/>
<dbReference type="PANTHER" id="PTHR42782:SF2">
    <property type="entry name" value="3-OXOACYL-[ACYL-CARRIER-PROTEIN] SYNTHASE-LIKE PROTEIN"/>
    <property type="match status" value="1"/>
</dbReference>
<dbReference type="OrthoDB" id="426882at2759"/>
<evidence type="ECO:0000313" key="7">
    <source>
        <dbReference type="Proteomes" id="UP000053989"/>
    </source>
</evidence>
<evidence type="ECO:0000313" key="6">
    <source>
        <dbReference type="EMBL" id="KIM54513.1"/>
    </source>
</evidence>
<accession>A0A0C2YY27</accession>
<dbReference type="CDD" id="cd00657">
    <property type="entry name" value="Ferritin_like"/>
    <property type="match status" value="1"/>
</dbReference>
<keyword evidence="1" id="KW-0001">2Fe-2S</keyword>
<evidence type="ECO:0000256" key="4">
    <source>
        <dbReference type="ARBA" id="ARBA00023014"/>
    </source>
</evidence>
<dbReference type="InterPro" id="IPR017941">
    <property type="entry name" value="Rieske_2Fe-2S"/>
</dbReference>
<keyword evidence="3" id="KW-0408">Iron</keyword>
<reference evidence="6 7" key="1">
    <citation type="submission" date="2014-04" db="EMBL/GenBank/DDBJ databases">
        <authorList>
            <consortium name="DOE Joint Genome Institute"/>
            <person name="Kuo A."/>
            <person name="Kohler A."/>
            <person name="Nagy L.G."/>
            <person name="Floudas D."/>
            <person name="Copeland A."/>
            <person name="Barry K.W."/>
            <person name="Cichocki N."/>
            <person name="Veneault-Fourrey C."/>
            <person name="LaButti K."/>
            <person name="Lindquist E.A."/>
            <person name="Lipzen A."/>
            <person name="Lundell T."/>
            <person name="Morin E."/>
            <person name="Murat C."/>
            <person name="Sun H."/>
            <person name="Tunlid A."/>
            <person name="Henrissat B."/>
            <person name="Grigoriev I.V."/>
            <person name="Hibbett D.S."/>
            <person name="Martin F."/>
            <person name="Nordberg H.P."/>
            <person name="Cantor M.N."/>
            <person name="Hua S.X."/>
        </authorList>
    </citation>
    <scope>NUCLEOTIDE SEQUENCE [LARGE SCALE GENOMIC DNA]</scope>
    <source>
        <strain evidence="6 7">Foug A</strain>
    </source>
</reference>
<dbReference type="AlphaFoldDB" id="A0A0C2YY27"/>
<name>A0A0C2YY27_9AGAM</name>
<dbReference type="SUPFAM" id="SSF47240">
    <property type="entry name" value="Ferritin-like"/>
    <property type="match status" value="1"/>
</dbReference>
<evidence type="ECO:0000256" key="2">
    <source>
        <dbReference type="ARBA" id="ARBA00022723"/>
    </source>
</evidence>
<dbReference type="Pfam" id="PF04305">
    <property type="entry name" value="DUF455"/>
    <property type="match status" value="1"/>
</dbReference>
<reference evidence="7" key="2">
    <citation type="submission" date="2015-01" db="EMBL/GenBank/DDBJ databases">
        <title>Evolutionary Origins and Diversification of the Mycorrhizal Mutualists.</title>
        <authorList>
            <consortium name="DOE Joint Genome Institute"/>
            <consortium name="Mycorrhizal Genomics Consortium"/>
            <person name="Kohler A."/>
            <person name="Kuo A."/>
            <person name="Nagy L.G."/>
            <person name="Floudas D."/>
            <person name="Copeland A."/>
            <person name="Barry K.W."/>
            <person name="Cichocki N."/>
            <person name="Veneault-Fourrey C."/>
            <person name="LaButti K."/>
            <person name="Lindquist E.A."/>
            <person name="Lipzen A."/>
            <person name="Lundell T."/>
            <person name="Morin E."/>
            <person name="Murat C."/>
            <person name="Riley R."/>
            <person name="Ohm R."/>
            <person name="Sun H."/>
            <person name="Tunlid A."/>
            <person name="Henrissat B."/>
            <person name="Grigoriev I.V."/>
            <person name="Hibbett D.S."/>
            <person name="Martin F."/>
        </authorList>
    </citation>
    <scope>NUCLEOTIDE SEQUENCE [LARGE SCALE GENOMIC DNA]</scope>
    <source>
        <strain evidence="7">Foug A</strain>
    </source>
</reference>
<sequence length="528" mass="59269">MVEFFFELITCFGTFWTLGITSEMRAWQNGRGGHLQRALILQSSSASVRVAPYENLLSHTRFLLTLRSQEGKYHSLILFRLSTGDDTQLPNVSQRSDLHSYQQLYAMESACPHLGADMSHAEIEECEDSVVVVCPWHRYDFDLRTGESETGLRACTYTVKVEPHEKDGVYKVWVEAPDNSGWQLVELRPVSEAFADLPPAVANSIPESVPSVPIKLSEDLVPSNGAPCTLMEWAVLILNTSDPMLKVERTKHAVHLFRTGQITSIGHKSKRAPQPPAIPPRDDNYTRNIVDPRKLGKRKNAAVMLHALANIEQWAWDIMVRFGPSHPEIPSAFFSDFSRMALDESKHFSLLVSRLSEISPSTPYGSLPVHAGLWESAATTANSLRARLAIIHLVHEARGLDVNPGTIERFRRSGDLESVKVLQVIHHDEVTHVTSGHRWFTWICQQQGVDPVKTFREEVRRGWRGEIKGPFNVDAREIAGMTRDFYEDLRGDMDTVSNHGASETLKDVNARSAGYQSSAPSLHVGYEK</sequence>
<dbReference type="CDD" id="cd03467">
    <property type="entry name" value="Rieske"/>
    <property type="match status" value="1"/>
</dbReference>
<dbReference type="EMBL" id="KN822153">
    <property type="protein sequence ID" value="KIM54513.1"/>
    <property type="molecule type" value="Genomic_DNA"/>
</dbReference>
<dbReference type="GO" id="GO:0046872">
    <property type="term" value="F:metal ion binding"/>
    <property type="evidence" value="ECO:0007669"/>
    <property type="project" value="UniProtKB-KW"/>
</dbReference>
<dbReference type="Pfam" id="PF22543">
    <property type="entry name" value="Rieske_4"/>
    <property type="match status" value="1"/>
</dbReference>
<keyword evidence="7" id="KW-1185">Reference proteome</keyword>
<feature type="domain" description="Rieske" evidence="5">
    <location>
        <begin position="103"/>
        <end position="172"/>
    </location>
</feature>
<dbReference type="InterPro" id="IPR007402">
    <property type="entry name" value="DUF455"/>
</dbReference>
<dbReference type="HOGENOM" id="CLU_035354_4_0_1"/>
<gene>
    <name evidence="6" type="ORF">SCLCIDRAFT_1153841</name>
</gene>
<dbReference type="InterPro" id="IPR036922">
    <property type="entry name" value="Rieske_2Fe-2S_sf"/>
</dbReference>
<dbReference type="PROSITE" id="PS51296">
    <property type="entry name" value="RIESKE"/>
    <property type="match status" value="1"/>
</dbReference>
<dbReference type="InterPro" id="IPR009078">
    <property type="entry name" value="Ferritin-like_SF"/>
</dbReference>
<dbReference type="Proteomes" id="UP000053989">
    <property type="component" value="Unassembled WGS sequence"/>
</dbReference>
<dbReference type="InParanoid" id="A0A0C2YY27"/>
<dbReference type="InterPro" id="IPR054716">
    <property type="entry name" value="Sol_Rieske_ferrdox_dom"/>
</dbReference>
<organism evidence="6 7">
    <name type="scientific">Scleroderma citrinum Foug A</name>
    <dbReference type="NCBI Taxonomy" id="1036808"/>
    <lineage>
        <taxon>Eukaryota</taxon>
        <taxon>Fungi</taxon>
        <taxon>Dikarya</taxon>
        <taxon>Basidiomycota</taxon>
        <taxon>Agaricomycotina</taxon>
        <taxon>Agaricomycetes</taxon>
        <taxon>Agaricomycetidae</taxon>
        <taxon>Boletales</taxon>
        <taxon>Sclerodermatineae</taxon>
        <taxon>Sclerodermataceae</taxon>
        <taxon>Scleroderma</taxon>
    </lineage>
</organism>
<dbReference type="GO" id="GO:0051537">
    <property type="term" value="F:2 iron, 2 sulfur cluster binding"/>
    <property type="evidence" value="ECO:0007669"/>
    <property type="project" value="UniProtKB-KW"/>
</dbReference>
<dbReference type="Gene3D" id="2.102.10.10">
    <property type="entry name" value="Rieske [2Fe-2S] iron-sulphur domain"/>
    <property type="match status" value="1"/>
</dbReference>
<dbReference type="PANTHER" id="PTHR42782">
    <property type="entry name" value="SI:CH73-314G15.3"/>
    <property type="match status" value="1"/>
</dbReference>
<evidence type="ECO:0000256" key="1">
    <source>
        <dbReference type="ARBA" id="ARBA00022714"/>
    </source>
</evidence>
<protein>
    <recommendedName>
        <fullName evidence="5">Rieske domain-containing protein</fullName>
    </recommendedName>
</protein>
<keyword evidence="4" id="KW-0411">Iron-sulfur</keyword>
<evidence type="ECO:0000259" key="5">
    <source>
        <dbReference type="PROSITE" id="PS51296"/>
    </source>
</evidence>